<dbReference type="OrthoDB" id="3175596at2"/>
<dbReference type="InterPro" id="IPR007737">
    <property type="entry name" value="Mga_HTH"/>
</dbReference>
<dbReference type="CDD" id="cd05568">
    <property type="entry name" value="PTS_IIB_bgl_like"/>
    <property type="match status" value="1"/>
</dbReference>
<accession>A0A4R3K1I6</accession>
<evidence type="ECO:0000256" key="3">
    <source>
        <dbReference type="ARBA" id="ARBA00023015"/>
    </source>
</evidence>
<dbReference type="InterPro" id="IPR036634">
    <property type="entry name" value="PRD_sf"/>
</dbReference>
<dbReference type="InterPro" id="IPR013196">
    <property type="entry name" value="HTH_11"/>
</dbReference>
<feature type="domain" description="PTS EIIA type-2" evidence="6">
    <location>
        <begin position="499"/>
        <end position="638"/>
    </location>
</feature>
<proteinExistence type="predicted"/>
<dbReference type="InterPro" id="IPR003501">
    <property type="entry name" value="PTS_EIIB_2/3"/>
</dbReference>
<keyword evidence="1" id="KW-0808">Transferase</keyword>
<dbReference type="InterPro" id="IPR011608">
    <property type="entry name" value="PRD"/>
</dbReference>
<dbReference type="Gene3D" id="3.40.50.2300">
    <property type="match status" value="1"/>
</dbReference>
<dbReference type="InterPro" id="IPR013011">
    <property type="entry name" value="PTS_EIIB_2"/>
</dbReference>
<organism evidence="9 10">
    <name type="scientific">Pectinatus cerevisiiphilus</name>
    <dbReference type="NCBI Taxonomy" id="86956"/>
    <lineage>
        <taxon>Bacteria</taxon>
        <taxon>Bacillati</taxon>
        <taxon>Bacillota</taxon>
        <taxon>Negativicutes</taxon>
        <taxon>Selenomonadales</taxon>
        <taxon>Selenomonadaceae</taxon>
        <taxon>Pectinatus</taxon>
    </lineage>
</organism>
<dbReference type="InterPro" id="IPR036390">
    <property type="entry name" value="WH_DNA-bd_sf"/>
</dbReference>
<dbReference type="SUPFAM" id="SSF55804">
    <property type="entry name" value="Phoshotransferase/anion transport protein"/>
    <property type="match status" value="1"/>
</dbReference>
<dbReference type="InterPro" id="IPR036388">
    <property type="entry name" value="WH-like_DNA-bd_sf"/>
</dbReference>
<dbReference type="Gene3D" id="1.10.10.10">
    <property type="entry name" value="Winged helix-like DNA-binding domain superfamily/Winged helix DNA-binding domain"/>
    <property type="match status" value="1"/>
</dbReference>
<dbReference type="EMBL" id="SMAA01000030">
    <property type="protein sequence ID" value="TCS75570.1"/>
    <property type="molecule type" value="Genomic_DNA"/>
</dbReference>
<dbReference type="InterPro" id="IPR002178">
    <property type="entry name" value="PTS_EIIA_type-2_dom"/>
</dbReference>
<evidence type="ECO:0000313" key="10">
    <source>
        <dbReference type="Proteomes" id="UP000295188"/>
    </source>
</evidence>
<dbReference type="AlphaFoldDB" id="A0A4R3K1I6"/>
<dbReference type="SUPFAM" id="SSF52794">
    <property type="entry name" value="PTS system IIB component-like"/>
    <property type="match status" value="1"/>
</dbReference>
<dbReference type="Pfam" id="PF08279">
    <property type="entry name" value="HTH_11"/>
    <property type="match status" value="1"/>
</dbReference>
<evidence type="ECO:0000259" key="8">
    <source>
        <dbReference type="PROSITE" id="PS51372"/>
    </source>
</evidence>
<dbReference type="SUPFAM" id="SSF63520">
    <property type="entry name" value="PTS-regulatory domain, PRD"/>
    <property type="match status" value="2"/>
</dbReference>
<dbReference type="Pfam" id="PF00359">
    <property type="entry name" value="PTS_EIIA_2"/>
    <property type="match status" value="1"/>
</dbReference>
<evidence type="ECO:0000256" key="1">
    <source>
        <dbReference type="ARBA" id="ARBA00022679"/>
    </source>
</evidence>
<keyword evidence="3" id="KW-0805">Transcription regulation</keyword>
<evidence type="ECO:0000256" key="5">
    <source>
        <dbReference type="ARBA" id="ARBA00023163"/>
    </source>
</evidence>
<feature type="domain" description="PRD" evidence="8">
    <location>
        <begin position="181"/>
        <end position="286"/>
    </location>
</feature>
<dbReference type="PROSITE" id="PS51099">
    <property type="entry name" value="PTS_EIIB_TYPE_2"/>
    <property type="match status" value="1"/>
</dbReference>
<evidence type="ECO:0000256" key="4">
    <source>
        <dbReference type="ARBA" id="ARBA00023159"/>
    </source>
</evidence>
<dbReference type="PROSITE" id="PS51094">
    <property type="entry name" value="PTS_EIIA_TYPE_2"/>
    <property type="match status" value="1"/>
</dbReference>
<dbReference type="GO" id="GO:0009401">
    <property type="term" value="P:phosphoenolpyruvate-dependent sugar phosphotransferase system"/>
    <property type="evidence" value="ECO:0007669"/>
    <property type="project" value="InterPro"/>
</dbReference>
<evidence type="ECO:0000313" key="9">
    <source>
        <dbReference type="EMBL" id="TCS75570.1"/>
    </source>
</evidence>
<keyword evidence="4" id="KW-0010">Activator</keyword>
<gene>
    <name evidence="9" type="ORF">EDC37_1303</name>
</gene>
<dbReference type="Pfam" id="PF05043">
    <property type="entry name" value="Mga"/>
    <property type="match status" value="1"/>
</dbReference>
<dbReference type="GO" id="GO:0006355">
    <property type="term" value="P:regulation of DNA-templated transcription"/>
    <property type="evidence" value="ECO:0007669"/>
    <property type="project" value="InterPro"/>
</dbReference>
<keyword evidence="2" id="KW-0677">Repeat</keyword>
<sequence length="639" mass="73519">MDKQKRLRKIFEILRAYPDGVNGEVISRQVGVSSRTIRSDIKMLEKMIKKYAVTIKSAPRKGYFMKCEHPFLADKFIKDSMISNPTVAQSSGKPEEIIICHLLLNDYMDTTVTQTCLADEQYISLSALKLYFNKCKYIFNKYNLKIVHYKKDGVRISGEEGQIRNCIFDYADKNKDFAEKIFSSIDMISIDEVISKVLREQKMQIPDIDKASLCIHVAIAVSRSKYGKNIYYPISIVKKIDQTFEYDVAKDILEYLYTVLGIDISYNEVYYVTQCLLTSKKFFNTATSMENLEAKKIVHAILKKIKDELLIDFMDDKYLIDGLVLHLNIAINRIQFHMNIRNELLETIKNDYPLAFQMGVIAGQVVKVINKITVNENEIGYIALHFGAALSRKGIAEKRCLSKKIIIACAAGLSIAVLLKAKIKEYFQERLDILDVMPAYSVTAKTLEKVDYIFTTVPIDSIKSNKIITINNILQTEDINKIEKIVFDNKSINKAYLQEFLHPQNFFVDKEFANRDECIQFLTENAIHKGLMSEKTKASVYERETVSSTAIGNMVAVPHPIYNDMKVSFISVLLLNNPIQWDEFLVQVVFLLSIKKGDNKLWETIFLKLNDYIRSKNGVESMLKNKSYDMFLQEFSSMF</sequence>
<dbReference type="GO" id="GO:0008982">
    <property type="term" value="F:protein-N(PI)-phosphohistidine-sugar phosphotransferase activity"/>
    <property type="evidence" value="ECO:0007669"/>
    <property type="project" value="InterPro"/>
</dbReference>
<dbReference type="Pfam" id="PF02302">
    <property type="entry name" value="PTS_IIB"/>
    <property type="match status" value="1"/>
</dbReference>
<dbReference type="InterPro" id="IPR050661">
    <property type="entry name" value="BglG_antiterminators"/>
</dbReference>
<name>A0A4R3K1I6_9FIRM</name>
<dbReference type="SUPFAM" id="SSF46785">
    <property type="entry name" value="Winged helix' DNA-binding domain"/>
    <property type="match status" value="1"/>
</dbReference>
<feature type="domain" description="PRD" evidence="8">
    <location>
        <begin position="289"/>
        <end position="396"/>
    </location>
</feature>
<evidence type="ECO:0000259" key="6">
    <source>
        <dbReference type="PROSITE" id="PS51094"/>
    </source>
</evidence>
<dbReference type="PANTHER" id="PTHR30185:SF13">
    <property type="entry name" value="LICABCH OPERON REGULATOR-RELATED"/>
    <property type="match status" value="1"/>
</dbReference>
<dbReference type="Gene3D" id="3.40.930.10">
    <property type="entry name" value="Mannitol-specific EII, Chain A"/>
    <property type="match status" value="1"/>
</dbReference>
<feature type="domain" description="PTS EIIB type-2" evidence="7">
    <location>
        <begin position="403"/>
        <end position="494"/>
    </location>
</feature>
<dbReference type="Proteomes" id="UP000295188">
    <property type="component" value="Unassembled WGS sequence"/>
</dbReference>
<dbReference type="PANTHER" id="PTHR30185">
    <property type="entry name" value="CRYPTIC BETA-GLUCOSIDE BGL OPERON ANTITERMINATOR"/>
    <property type="match status" value="1"/>
</dbReference>
<dbReference type="InterPro" id="IPR016152">
    <property type="entry name" value="PTrfase/Anion_transptr"/>
</dbReference>
<evidence type="ECO:0000256" key="2">
    <source>
        <dbReference type="ARBA" id="ARBA00022737"/>
    </source>
</evidence>
<protein>
    <submittedName>
        <fullName evidence="9">BglG family transcriptional antiterminator</fullName>
    </submittedName>
</protein>
<dbReference type="RefSeq" id="WP_132551646.1">
    <property type="nucleotide sequence ID" value="NZ_SMAA01000030.1"/>
</dbReference>
<keyword evidence="10" id="KW-1185">Reference proteome</keyword>
<dbReference type="PROSITE" id="PS51372">
    <property type="entry name" value="PRD_2"/>
    <property type="match status" value="2"/>
</dbReference>
<dbReference type="InterPro" id="IPR036095">
    <property type="entry name" value="PTS_EIIB-like_sf"/>
</dbReference>
<dbReference type="Pfam" id="PF00874">
    <property type="entry name" value="PRD"/>
    <property type="match status" value="2"/>
</dbReference>
<comment type="caution">
    <text evidence="9">The sequence shown here is derived from an EMBL/GenBank/DDBJ whole genome shotgun (WGS) entry which is preliminary data.</text>
</comment>
<keyword evidence="5" id="KW-0804">Transcription</keyword>
<evidence type="ECO:0000259" key="7">
    <source>
        <dbReference type="PROSITE" id="PS51099"/>
    </source>
</evidence>
<reference evidence="9 10" key="1">
    <citation type="submission" date="2019-03" db="EMBL/GenBank/DDBJ databases">
        <title>Genomic Encyclopedia of Type Strains, Phase IV (KMG-IV): sequencing the most valuable type-strain genomes for metagenomic binning, comparative biology and taxonomic classification.</title>
        <authorList>
            <person name="Goeker M."/>
        </authorList>
    </citation>
    <scope>NUCLEOTIDE SEQUENCE [LARGE SCALE GENOMIC DNA]</scope>
    <source>
        <strain evidence="9 10">DSM 20467</strain>
    </source>
</reference>
<dbReference type="Gene3D" id="1.10.1790.10">
    <property type="entry name" value="PRD domain"/>
    <property type="match status" value="2"/>
</dbReference>